<dbReference type="PANTHER" id="PTHR19331">
    <property type="entry name" value="SCAVENGER RECEPTOR DOMAIN-CONTAINING"/>
    <property type="match status" value="1"/>
</dbReference>
<feature type="domain" description="SRCR" evidence="6">
    <location>
        <begin position="921"/>
        <end position="1020"/>
    </location>
</feature>
<feature type="domain" description="SRCR" evidence="6">
    <location>
        <begin position="554"/>
        <end position="653"/>
    </location>
</feature>
<evidence type="ECO:0000256" key="3">
    <source>
        <dbReference type="ARBA" id="ARBA00023157"/>
    </source>
</evidence>
<dbReference type="GeneTree" id="ENSGT00940000155987"/>
<dbReference type="OMA" id="AGENKCS"/>
<dbReference type="Gene3D" id="3.10.250.10">
    <property type="entry name" value="SRCR-like domain"/>
    <property type="match status" value="9"/>
</dbReference>
<dbReference type="Ensembl" id="ENSLACT00000014404.1">
    <property type="protein sequence ID" value="ENSLACP00000014304.1"/>
    <property type="gene ID" value="ENSLACG00000012589.1"/>
</dbReference>
<feature type="domain" description="SRCR" evidence="6">
    <location>
        <begin position="106"/>
        <end position="206"/>
    </location>
</feature>
<feature type="domain" description="SRCR" evidence="6">
    <location>
        <begin position="448"/>
        <end position="548"/>
    </location>
</feature>
<dbReference type="FunFam" id="3.10.250.10:FF:000031">
    <property type="entry name" value="RIKEN cDNA 5830411N06, isoform CRA_a"/>
    <property type="match status" value="2"/>
</dbReference>
<dbReference type="EMBL" id="AFYH01070986">
    <property type="status" value="NOT_ANNOTATED_CDS"/>
    <property type="molecule type" value="Genomic_DNA"/>
</dbReference>
<keyword evidence="2" id="KW-0677">Repeat</keyword>
<keyword evidence="1" id="KW-0732">Signal</keyword>
<dbReference type="HOGENOM" id="CLU_002555_0_2_1"/>
<reference evidence="7" key="3">
    <citation type="submission" date="2025-09" db="UniProtKB">
        <authorList>
            <consortium name="Ensembl"/>
        </authorList>
    </citation>
    <scope>IDENTIFICATION</scope>
</reference>
<feature type="disulfide bond" evidence="5">
    <location>
        <begin position="683"/>
        <end position="747"/>
    </location>
</feature>
<reference evidence="8" key="1">
    <citation type="submission" date="2011-08" db="EMBL/GenBank/DDBJ databases">
        <title>The draft genome of Latimeria chalumnae.</title>
        <authorList>
            <person name="Di Palma F."/>
            <person name="Alfoldi J."/>
            <person name="Johnson J."/>
            <person name="Berlin A."/>
            <person name="Gnerre S."/>
            <person name="Jaffe D."/>
            <person name="MacCallum I."/>
            <person name="Young S."/>
            <person name="Walker B.J."/>
            <person name="Lander E."/>
            <person name="Lindblad-Toh K."/>
        </authorList>
    </citation>
    <scope>NUCLEOTIDE SEQUENCE [LARGE SCALE GENOMIC DNA]</scope>
    <source>
        <strain evidence="8">Wild caught</strain>
    </source>
</reference>
<dbReference type="InParanoid" id="H3AXD3"/>
<feature type="domain" description="SRCR" evidence="6">
    <location>
        <begin position="796"/>
        <end position="896"/>
    </location>
</feature>
<organism evidence="7 8">
    <name type="scientific">Latimeria chalumnae</name>
    <name type="common">Coelacanth</name>
    <dbReference type="NCBI Taxonomy" id="7897"/>
    <lineage>
        <taxon>Eukaryota</taxon>
        <taxon>Metazoa</taxon>
        <taxon>Chordata</taxon>
        <taxon>Craniata</taxon>
        <taxon>Vertebrata</taxon>
        <taxon>Euteleostomi</taxon>
        <taxon>Coelacanthiformes</taxon>
        <taxon>Coelacanthidae</taxon>
        <taxon>Latimeria</taxon>
    </lineage>
</organism>
<feature type="disulfide bond" evidence="5">
    <location>
        <begin position="623"/>
        <end position="633"/>
    </location>
</feature>
<dbReference type="FunFam" id="3.10.250.10:FF:000003">
    <property type="entry name" value="Deleted in malignant brain tumors 1"/>
    <property type="match status" value="1"/>
</dbReference>
<evidence type="ECO:0000256" key="4">
    <source>
        <dbReference type="ARBA" id="ARBA00023180"/>
    </source>
</evidence>
<evidence type="ECO:0000313" key="8">
    <source>
        <dbReference type="Proteomes" id="UP000008672"/>
    </source>
</evidence>
<dbReference type="FunFam" id="3.10.250.10:FF:000006">
    <property type="entry name" value="neurotrypsin isoform X2"/>
    <property type="match status" value="1"/>
</dbReference>
<feature type="disulfide bond" evidence="5">
    <location>
        <begin position="727"/>
        <end position="737"/>
    </location>
</feature>
<proteinExistence type="predicted"/>
<feature type="disulfide bond" evidence="5">
    <location>
        <begin position="175"/>
        <end position="185"/>
    </location>
</feature>
<keyword evidence="4" id="KW-0325">Glycoprotein</keyword>
<reference evidence="7" key="2">
    <citation type="submission" date="2025-08" db="UniProtKB">
        <authorList>
            <consortium name="Ensembl"/>
        </authorList>
    </citation>
    <scope>IDENTIFICATION</scope>
</reference>
<dbReference type="AlphaFoldDB" id="H3AXD3"/>
<feature type="domain" description="SRCR" evidence="6">
    <location>
        <begin position="1"/>
        <end position="101"/>
    </location>
</feature>
<dbReference type="InterPro" id="IPR036772">
    <property type="entry name" value="SRCR-like_dom_sf"/>
</dbReference>
<evidence type="ECO:0000256" key="1">
    <source>
        <dbReference type="ARBA" id="ARBA00022729"/>
    </source>
</evidence>
<protein>
    <recommendedName>
        <fullName evidence="6">SRCR domain-containing protein</fullName>
    </recommendedName>
</protein>
<name>H3AXD3_LATCH</name>
<feature type="disulfide bond" evidence="5">
    <location>
        <begin position="305"/>
        <end position="315"/>
    </location>
</feature>
<feature type="disulfide bond" evidence="5">
    <location>
        <begin position="131"/>
        <end position="195"/>
    </location>
</feature>
<feature type="disulfide bond" evidence="5">
    <location>
        <begin position="834"/>
        <end position="895"/>
    </location>
</feature>
<feature type="disulfide bond" evidence="5">
    <location>
        <begin position="696"/>
        <end position="757"/>
    </location>
</feature>
<feature type="disulfide bond" evidence="5">
    <location>
        <begin position="517"/>
        <end position="527"/>
    </location>
</feature>
<dbReference type="FunFam" id="3.10.250.10:FF:000012">
    <property type="entry name" value="CD163 molecule like 1"/>
    <property type="match status" value="1"/>
</dbReference>
<feature type="disulfide bond" evidence="5">
    <location>
        <begin position="261"/>
        <end position="325"/>
    </location>
</feature>
<dbReference type="InterPro" id="IPR001190">
    <property type="entry name" value="SRCR"/>
</dbReference>
<evidence type="ECO:0000256" key="5">
    <source>
        <dbReference type="PROSITE-ProRule" id="PRU00196"/>
    </source>
</evidence>
<dbReference type="GO" id="GO:0016020">
    <property type="term" value="C:membrane"/>
    <property type="evidence" value="ECO:0007669"/>
    <property type="project" value="InterPro"/>
</dbReference>
<evidence type="ECO:0000256" key="2">
    <source>
        <dbReference type="ARBA" id="ARBA00022737"/>
    </source>
</evidence>
<feature type="disulfide bond" evidence="5">
    <location>
        <begin position="144"/>
        <end position="205"/>
    </location>
</feature>
<sequence>VRLVNGGSPCAGRVEVLYKGKWGTVCHEQWDQKDAEVVCRQLGCGSPVSTPHYAHFGMGSGEIWLDNVHCSGSESFLWQCQSSGWGKHDCGHEEDASVICSDHKELRLMGGLSPCSGRMEIMYKESWYTVCNSGWDWLDAGVVCRHLQCGDAVSIKDVVHSRVGSGALWNQRFNCAGNETDFWNCPFSLLSDTSCAPQNNAVVTCSGKPQSPETVFLNSIERITKPVFIFFSETGTIRLTGGRPCAGRVEVLYKGQWGSVCHHNWDLQAASVVCKELNCGSAISALGAANFGRGSGPIWLSSARCSVTDAFLWQCAHKLEGNSTCSHDNDAGALCLGHKESRLTGQQSQCAGRLELKYGDTWGTVCDTNFDVNDAAVICRDVGCGPLKRIEPEAHSKEVPKIWDKEIQCKGNESQLFYCPPALSGKDCKTNRIVSVACSVKKGSFSSLRLVNGSDGCSGRVELRRGDTWEAVCDSHWDLEEANVVCSHLDCGYAKDTLSASYFGNGSGPLWPSEFECKGTEPYLWNCTVSSERQRHCDYKTTAGVVCSADNWHVRLADGESRCDGRVEVYYNRTWGSVEDEEWGLQDAQVICRQLGCGEAIEAYNSTNYGQGKGPVWLRDVHCIGNESHLRHCDVSQLNLSLNASGGVGVLCSEHIHLRVVSAGSQCAGRVEAYYMGSWGTVCDDSWDLAEAAVVCKQLDCGPAVEATVSAHHGQGAGPVWLDDLQCRGNESLLWDCASGGWGQHDCRHKEDAGVICAGMMAALVLPVCRDRIGLQSHSFSFNTSFLSSSLEFKQLRLVSEEYECAGRLEAFYNGTWGSVCSNNMLRPTVAVVCRQLDCGDTGKTASSGQFGKGPGPKWLDNVKCHGNELFLWQCPSLPWGQNKCVDGEEAGIICIGPPPMVSNLIFPSCLSLSYTEKDHVRLAGGESRCSGRVEVWFNASWGTVCDDSWDIRDAHVVCKQLNCGAAASALSEAHFGKGTGSIWLDEVNCRGTELSLLDCRTGWDKPDCDHKEDAGVICAVVPVYSPTTTLQKCSRNSGAAAAILEQ</sequence>
<feature type="disulfide bond" evidence="5">
    <location>
        <begin position="39"/>
        <end position="100"/>
    </location>
</feature>
<feature type="disulfide bond" evidence="5">
    <location>
        <begin position="70"/>
        <end position="80"/>
    </location>
</feature>
<dbReference type="Pfam" id="PF00530">
    <property type="entry name" value="SRCR"/>
    <property type="match status" value="9"/>
</dbReference>
<dbReference type="eggNOG" id="ENOG502QQ5W">
    <property type="taxonomic scope" value="Eukaryota"/>
</dbReference>
<feature type="disulfide bond" evidence="5">
    <location>
        <begin position="865"/>
        <end position="875"/>
    </location>
</feature>
<dbReference type="PROSITE" id="PS00420">
    <property type="entry name" value="SRCR_1"/>
    <property type="match status" value="1"/>
</dbReference>
<dbReference type="FunFam" id="3.10.250.10:FF:000013">
    <property type="entry name" value="CD163 molecule like 1"/>
    <property type="match status" value="1"/>
</dbReference>
<feature type="disulfide bond" evidence="5">
    <location>
        <begin position="821"/>
        <end position="885"/>
    </location>
</feature>
<dbReference type="PROSITE" id="PS50287">
    <property type="entry name" value="SRCR_2"/>
    <property type="match status" value="9"/>
</dbReference>
<feature type="disulfide bond" evidence="5">
    <location>
        <begin position="990"/>
        <end position="1000"/>
    </location>
</feature>
<feature type="disulfide bond" evidence="5">
    <location>
        <begin position="486"/>
        <end position="547"/>
    </location>
</feature>
<dbReference type="Proteomes" id="UP000008672">
    <property type="component" value="Unassembled WGS sequence"/>
</dbReference>
<feature type="disulfide bond" evidence="5">
    <location>
        <begin position="26"/>
        <end position="90"/>
    </location>
</feature>
<feature type="domain" description="SRCR" evidence="6">
    <location>
        <begin position="237"/>
        <end position="336"/>
    </location>
</feature>
<keyword evidence="3 5" id="KW-1015">Disulfide bond</keyword>
<evidence type="ECO:0000313" key="7">
    <source>
        <dbReference type="Ensembl" id="ENSLACP00000014304.1"/>
    </source>
</evidence>
<keyword evidence="8" id="KW-1185">Reference proteome</keyword>
<comment type="caution">
    <text evidence="5">Lacks conserved residue(s) required for the propagation of feature annotation.</text>
</comment>
<evidence type="ECO:0000259" key="6">
    <source>
        <dbReference type="PROSITE" id="PS50287"/>
    </source>
</evidence>
<feature type="disulfide bond" evidence="5">
    <location>
        <begin position="409"/>
        <end position="419"/>
    </location>
</feature>
<dbReference type="SUPFAM" id="SSF56487">
    <property type="entry name" value="SRCR-like"/>
    <property type="match status" value="9"/>
</dbReference>
<dbReference type="FunFam" id="3.10.250.10:FF:000002">
    <property type="entry name" value="Scavenger receptor cysteine-rich type 1 protein M130"/>
    <property type="match status" value="3"/>
</dbReference>
<dbReference type="PRINTS" id="PR00258">
    <property type="entry name" value="SPERACTRCPTR"/>
</dbReference>
<feature type="domain" description="SRCR" evidence="6">
    <location>
        <begin position="658"/>
        <end position="758"/>
    </location>
</feature>
<dbReference type="SMART" id="SM00202">
    <property type="entry name" value="SR"/>
    <property type="match status" value="9"/>
</dbReference>
<feature type="disulfide bond" evidence="5">
    <location>
        <begin position="274"/>
        <end position="335"/>
    </location>
</feature>
<accession>H3AXD3</accession>
<feature type="disulfide bond" evidence="5">
    <location>
        <begin position="473"/>
        <end position="537"/>
    </location>
</feature>
<feature type="domain" description="SRCR" evidence="6">
    <location>
        <begin position="341"/>
        <end position="439"/>
    </location>
</feature>